<dbReference type="Gene3D" id="1.50.10.130">
    <property type="entry name" value="Terpene synthase, N-terminal domain"/>
    <property type="match status" value="1"/>
</dbReference>
<dbReference type="InterPro" id="IPR036965">
    <property type="entry name" value="Terpene_synth_N_sf"/>
</dbReference>
<evidence type="ECO:0000313" key="2">
    <source>
        <dbReference type="Proteomes" id="UP000238479"/>
    </source>
</evidence>
<protein>
    <submittedName>
        <fullName evidence="1">Putative lyase</fullName>
        <ecNumber evidence="1">4.2.3.-</ecNumber>
    </submittedName>
</protein>
<accession>A0A2P6QSI6</accession>
<gene>
    <name evidence="1" type="ORF">RchiOBHm_Chr4g0399331</name>
</gene>
<keyword evidence="1" id="KW-0456">Lyase</keyword>
<dbReference type="EC" id="4.2.3.-" evidence="1"/>
<dbReference type="SUPFAM" id="SSF48239">
    <property type="entry name" value="Terpenoid cyclases/Protein prenyltransferases"/>
    <property type="match status" value="1"/>
</dbReference>
<proteinExistence type="predicted"/>
<evidence type="ECO:0000313" key="1">
    <source>
        <dbReference type="EMBL" id="PRQ37146.1"/>
    </source>
</evidence>
<sequence length="91" mass="10347">MMIIITLSLPVFDCLDNKAITFSVVNLSFFLSLISNSTVQNYSVFYIDCYVRMFKESHGTVKEFLMSDVVGLSTLYEATHLRVHGEDVLDI</sequence>
<name>A0A2P6QSI6_ROSCH</name>
<dbReference type="InterPro" id="IPR008930">
    <property type="entry name" value="Terpenoid_cyclase/PrenylTrfase"/>
</dbReference>
<comment type="caution">
    <text evidence="1">The sequence shown here is derived from an EMBL/GenBank/DDBJ whole genome shotgun (WGS) entry which is preliminary data.</text>
</comment>
<dbReference type="Gramene" id="PRQ37146">
    <property type="protein sequence ID" value="PRQ37146"/>
    <property type="gene ID" value="RchiOBHm_Chr4g0399331"/>
</dbReference>
<dbReference type="GO" id="GO:0010333">
    <property type="term" value="F:terpene synthase activity"/>
    <property type="evidence" value="ECO:0007669"/>
    <property type="project" value="InterPro"/>
</dbReference>
<keyword evidence="2" id="KW-1185">Reference proteome</keyword>
<dbReference type="Proteomes" id="UP000238479">
    <property type="component" value="Chromosome 4"/>
</dbReference>
<organism evidence="1 2">
    <name type="scientific">Rosa chinensis</name>
    <name type="common">China rose</name>
    <dbReference type="NCBI Taxonomy" id="74649"/>
    <lineage>
        <taxon>Eukaryota</taxon>
        <taxon>Viridiplantae</taxon>
        <taxon>Streptophyta</taxon>
        <taxon>Embryophyta</taxon>
        <taxon>Tracheophyta</taxon>
        <taxon>Spermatophyta</taxon>
        <taxon>Magnoliopsida</taxon>
        <taxon>eudicotyledons</taxon>
        <taxon>Gunneridae</taxon>
        <taxon>Pentapetalae</taxon>
        <taxon>rosids</taxon>
        <taxon>fabids</taxon>
        <taxon>Rosales</taxon>
        <taxon>Rosaceae</taxon>
        <taxon>Rosoideae</taxon>
        <taxon>Rosoideae incertae sedis</taxon>
        <taxon>Rosa</taxon>
    </lineage>
</organism>
<dbReference type="AlphaFoldDB" id="A0A2P6QSI6"/>
<dbReference type="EMBL" id="PDCK01000042">
    <property type="protein sequence ID" value="PRQ37146.1"/>
    <property type="molecule type" value="Genomic_DNA"/>
</dbReference>
<reference evidence="1 2" key="1">
    <citation type="journal article" date="2018" name="Nat. Genet.">
        <title>The Rosa genome provides new insights in the design of modern roses.</title>
        <authorList>
            <person name="Bendahmane M."/>
        </authorList>
    </citation>
    <scope>NUCLEOTIDE SEQUENCE [LARGE SCALE GENOMIC DNA]</scope>
    <source>
        <strain evidence="2">cv. Old Blush</strain>
    </source>
</reference>